<evidence type="ECO:0000256" key="4">
    <source>
        <dbReference type="ARBA" id="ARBA00022840"/>
    </source>
</evidence>
<accession>A0A7C5EQJ5</accession>
<dbReference type="InterPro" id="IPR032319">
    <property type="entry name" value="CLP1_P"/>
</dbReference>
<protein>
    <recommendedName>
        <fullName evidence="6">Clp1 P-loop domain-containing protein</fullName>
    </recommendedName>
</protein>
<evidence type="ECO:0000256" key="1">
    <source>
        <dbReference type="ARBA" id="ARBA00022679"/>
    </source>
</evidence>
<reference evidence="7" key="1">
    <citation type="journal article" date="2020" name="mSystems">
        <title>Genome- and Community-Level Interaction Insights into Carbon Utilization and Element Cycling Functions of Hydrothermarchaeota in Hydrothermal Sediment.</title>
        <authorList>
            <person name="Zhou Z."/>
            <person name="Liu Y."/>
            <person name="Xu W."/>
            <person name="Pan J."/>
            <person name="Luo Z.H."/>
            <person name="Li M."/>
        </authorList>
    </citation>
    <scope>NUCLEOTIDE SEQUENCE [LARGE SCALE GENOMIC DNA]</scope>
    <source>
        <strain evidence="7">SpSt-853</strain>
    </source>
</reference>
<dbReference type="InterPro" id="IPR027417">
    <property type="entry name" value="P-loop_NTPase"/>
</dbReference>
<keyword evidence="3" id="KW-0418">Kinase</keyword>
<feature type="compositionally biased region" description="Polar residues" evidence="5">
    <location>
        <begin position="362"/>
        <end position="374"/>
    </location>
</feature>
<dbReference type="AlphaFoldDB" id="A0A7C5EQJ5"/>
<evidence type="ECO:0000256" key="3">
    <source>
        <dbReference type="ARBA" id="ARBA00022777"/>
    </source>
</evidence>
<dbReference type="PANTHER" id="PTHR12755:SF3">
    <property type="entry name" value="POLYNUCLEOTIDE 5'-HYDROXYL-KINASE NOL9"/>
    <property type="match status" value="1"/>
</dbReference>
<evidence type="ECO:0000259" key="6">
    <source>
        <dbReference type="Pfam" id="PF16575"/>
    </source>
</evidence>
<feature type="region of interest" description="Disordered" evidence="5">
    <location>
        <begin position="352"/>
        <end position="374"/>
    </location>
</feature>
<dbReference type="GO" id="GO:0006396">
    <property type="term" value="P:RNA processing"/>
    <property type="evidence" value="ECO:0007669"/>
    <property type="project" value="InterPro"/>
</dbReference>
<keyword evidence="4" id="KW-0067">ATP-binding</keyword>
<name>A0A7C5EQJ5_9BACT</name>
<evidence type="ECO:0000256" key="5">
    <source>
        <dbReference type="SAM" id="MobiDB-lite"/>
    </source>
</evidence>
<dbReference type="PANTHER" id="PTHR12755">
    <property type="entry name" value="CLEAVAGE/POLYADENYLATION FACTOR IA SUBUNIT CLP1P"/>
    <property type="match status" value="1"/>
</dbReference>
<keyword evidence="2" id="KW-0547">Nucleotide-binding</keyword>
<dbReference type="Pfam" id="PF16575">
    <property type="entry name" value="CLP1_P"/>
    <property type="match status" value="1"/>
</dbReference>
<evidence type="ECO:0000256" key="2">
    <source>
        <dbReference type="ARBA" id="ARBA00022741"/>
    </source>
</evidence>
<keyword evidence="1" id="KW-0808">Transferase</keyword>
<proteinExistence type="predicted"/>
<dbReference type="GO" id="GO:0005524">
    <property type="term" value="F:ATP binding"/>
    <property type="evidence" value="ECO:0007669"/>
    <property type="project" value="UniProtKB-KW"/>
</dbReference>
<evidence type="ECO:0000313" key="7">
    <source>
        <dbReference type="EMBL" id="HGZ11423.1"/>
    </source>
</evidence>
<feature type="domain" description="Clp1 P-loop" evidence="6">
    <location>
        <begin position="39"/>
        <end position="216"/>
    </location>
</feature>
<sequence length="374" mass="41115">MHPPPDALFSYLKSLDLAPIWEEAARRFLKIKGVTLVLGGVDTGKSTLCRYLVSQAYLGGEPVALVDLDLGQSHLGPPGTLGLGLFPPRFPGDQGLFPEALYFIGQTSPVGAVLEVAVGSRILVDEARARGVSHLVVNTSGLIQGPAAFRLKLAKMELLQPQLVLALDREGELAPLLRALALEGMILTLPVSPRARRKTLEERRSHREVRFRQYFAQAKRLELSLETLIWRGYPFGEGALLTPEELRQWESLLKVEVLYGVKGERRLALLVSGSFSGTPRPEIGPGVLLFTPGDLSHRLVGLWEAPHRTLALGLILPSSWAQGKLHIWTPWPPEEAHRIRLLSLGRLKVSPTGQELPKTPWVQESRTGTTPGLD</sequence>
<dbReference type="GO" id="GO:0051731">
    <property type="term" value="F:polynucleotide 5'-hydroxyl-kinase activity"/>
    <property type="evidence" value="ECO:0007669"/>
    <property type="project" value="InterPro"/>
</dbReference>
<gene>
    <name evidence="7" type="ORF">ENW48_04315</name>
</gene>
<dbReference type="EMBL" id="DTKJ01000029">
    <property type="protein sequence ID" value="HGZ11423.1"/>
    <property type="molecule type" value="Genomic_DNA"/>
</dbReference>
<comment type="caution">
    <text evidence="7">The sequence shown here is derived from an EMBL/GenBank/DDBJ whole genome shotgun (WGS) entry which is preliminary data.</text>
</comment>
<organism evidence="7">
    <name type="scientific">Desulfobacca acetoxidans</name>
    <dbReference type="NCBI Taxonomy" id="60893"/>
    <lineage>
        <taxon>Bacteria</taxon>
        <taxon>Pseudomonadati</taxon>
        <taxon>Thermodesulfobacteriota</taxon>
        <taxon>Desulfobaccia</taxon>
        <taxon>Desulfobaccales</taxon>
        <taxon>Desulfobaccaceae</taxon>
        <taxon>Desulfobacca</taxon>
    </lineage>
</organism>
<dbReference type="SUPFAM" id="SSF52540">
    <property type="entry name" value="P-loop containing nucleoside triphosphate hydrolases"/>
    <property type="match status" value="1"/>
</dbReference>
<dbReference type="InterPro" id="IPR045116">
    <property type="entry name" value="Clp1/Grc3"/>
</dbReference>
<dbReference type="Gene3D" id="3.40.50.300">
    <property type="entry name" value="P-loop containing nucleotide triphosphate hydrolases"/>
    <property type="match status" value="1"/>
</dbReference>